<protein>
    <submittedName>
        <fullName evidence="2">Ribonuclease H-like domain-containing protein</fullName>
    </submittedName>
</protein>
<dbReference type="SUPFAM" id="SSF53098">
    <property type="entry name" value="Ribonuclease H-like"/>
    <property type="match status" value="1"/>
</dbReference>
<feature type="domain" description="YprB ribonuclease H-like" evidence="1">
    <location>
        <begin position="30"/>
        <end position="199"/>
    </location>
</feature>
<name>A0A9D1VMT9_9FIRM</name>
<proteinExistence type="predicted"/>
<dbReference type="InterPro" id="IPR012337">
    <property type="entry name" value="RNaseH-like_sf"/>
</dbReference>
<dbReference type="GO" id="GO:0003676">
    <property type="term" value="F:nucleic acid binding"/>
    <property type="evidence" value="ECO:0007669"/>
    <property type="project" value="InterPro"/>
</dbReference>
<dbReference type="PANTHER" id="PTHR38462">
    <property type="entry name" value="EXONUCLEASE-LIKE PROTEIN"/>
    <property type="match status" value="1"/>
</dbReference>
<evidence type="ECO:0000313" key="3">
    <source>
        <dbReference type="Proteomes" id="UP000824230"/>
    </source>
</evidence>
<reference evidence="2" key="1">
    <citation type="journal article" date="2021" name="PeerJ">
        <title>Extensive microbial diversity within the chicken gut microbiome revealed by metagenomics and culture.</title>
        <authorList>
            <person name="Gilroy R."/>
            <person name="Ravi A."/>
            <person name="Getino M."/>
            <person name="Pursley I."/>
            <person name="Horton D.L."/>
            <person name="Alikhan N.F."/>
            <person name="Baker D."/>
            <person name="Gharbi K."/>
            <person name="Hall N."/>
            <person name="Watson M."/>
            <person name="Adriaenssens E.M."/>
            <person name="Foster-Nyarko E."/>
            <person name="Jarju S."/>
            <person name="Secka A."/>
            <person name="Antonio M."/>
            <person name="Oren A."/>
            <person name="Chaudhuri R.R."/>
            <person name="La Ragione R."/>
            <person name="Hildebrand F."/>
            <person name="Pallen M.J."/>
        </authorList>
    </citation>
    <scope>NUCLEOTIDE SEQUENCE</scope>
    <source>
        <strain evidence="2">ChiHjej12B11-1927</strain>
    </source>
</reference>
<sequence>MITNKEILCQKNIDINKGFFPEEIHLEDVLFFDIETTGLGPGNSRVFLIGVIEKNREDPYPVLIQFLAEENTESEEMSLLRSFSALAQKKKHLVHFNGTTFDVPYLAHRCRYLGLDQSFSSLSQIDLYRELSKLSPFFSQMPDHKQKSYENLMHYPRRDQLSGKEMINFYQIYVKSKENNIQNLLLLHNQDDLKGMLSLLPLGYLKDFFSGCFSVLEVQEIQESTLEGCQIRHLLFSLEFPFSIPVRLSAAGNLCRISIENSRGKIKMPLYEGTLKYFYPDYQNYYFLPYEDEAIHKSVAIYTDPSRRRKAKAAECYKKYTGTFVSAPGNLPLPLLKEHYKDSSTYALWPFKDSSPEFLRKYLLEILKWCRPL</sequence>
<accession>A0A9D1VMT9</accession>
<dbReference type="Gene3D" id="3.30.420.10">
    <property type="entry name" value="Ribonuclease H-like superfamily/Ribonuclease H"/>
    <property type="match status" value="1"/>
</dbReference>
<dbReference type="Pfam" id="PF13482">
    <property type="entry name" value="RNase_H_2"/>
    <property type="match status" value="1"/>
</dbReference>
<dbReference type="PANTHER" id="PTHR38462:SF1">
    <property type="entry name" value="YPRB RIBONUCLEASE H-LIKE DOMAIN-CONTAINING PROTEIN"/>
    <property type="match status" value="1"/>
</dbReference>
<reference evidence="2" key="2">
    <citation type="submission" date="2021-04" db="EMBL/GenBank/DDBJ databases">
        <authorList>
            <person name="Gilroy R."/>
        </authorList>
    </citation>
    <scope>NUCLEOTIDE SEQUENCE</scope>
    <source>
        <strain evidence="2">ChiHjej12B11-1927</strain>
    </source>
</reference>
<evidence type="ECO:0000259" key="1">
    <source>
        <dbReference type="Pfam" id="PF13482"/>
    </source>
</evidence>
<dbReference type="AlphaFoldDB" id="A0A9D1VMT9"/>
<comment type="caution">
    <text evidence="2">The sequence shown here is derived from an EMBL/GenBank/DDBJ whole genome shotgun (WGS) entry which is preliminary data.</text>
</comment>
<gene>
    <name evidence="2" type="ORF">H9738_10120</name>
</gene>
<organism evidence="2 3">
    <name type="scientific">Candidatus Blautia pullistercoris</name>
    <dbReference type="NCBI Taxonomy" id="2838499"/>
    <lineage>
        <taxon>Bacteria</taxon>
        <taxon>Bacillati</taxon>
        <taxon>Bacillota</taxon>
        <taxon>Clostridia</taxon>
        <taxon>Lachnospirales</taxon>
        <taxon>Lachnospiraceae</taxon>
        <taxon>Blautia</taxon>
    </lineage>
</organism>
<dbReference type="InterPro" id="IPR038720">
    <property type="entry name" value="YprB_RNase_H-like_dom"/>
</dbReference>
<dbReference type="InterPro" id="IPR036397">
    <property type="entry name" value="RNaseH_sf"/>
</dbReference>
<evidence type="ECO:0000313" key="2">
    <source>
        <dbReference type="EMBL" id="HIX38205.1"/>
    </source>
</evidence>
<dbReference type="EMBL" id="DXFG01000215">
    <property type="protein sequence ID" value="HIX38205.1"/>
    <property type="molecule type" value="Genomic_DNA"/>
</dbReference>
<dbReference type="Proteomes" id="UP000824230">
    <property type="component" value="Unassembled WGS sequence"/>
</dbReference>